<name>A0ABU8BVL3_9RHOB</name>
<organism evidence="2 3">
    <name type="scientific">Gemmobacter denitrificans</name>
    <dbReference type="NCBI Taxonomy" id="3123040"/>
    <lineage>
        <taxon>Bacteria</taxon>
        <taxon>Pseudomonadati</taxon>
        <taxon>Pseudomonadota</taxon>
        <taxon>Alphaproteobacteria</taxon>
        <taxon>Rhodobacterales</taxon>
        <taxon>Paracoccaceae</taxon>
        <taxon>Gemmobacter</taxon>
    </lineage>
</organism>
<evidence type="ECO:0000256" key="1">
    <source>
        <dbReference type="SAM" id="Phobius"/>
    </source>
</evidence>
<feature type="transmembrane region" description="Helical" evidence="1">
    <location>
        <begin position="64"/>
        <end position="84"/>
    </location>
</feature>
<accession>A0ABU8BVL3</accession>
<evidence type="ECO:0000313" key="3">
    <source>
        <dbReference type="Proteomes" id="UP001431963"/>
    </source>
</evidence>
<protein>
    <submittedName>
        <fullName evidence="2">Uncharacterized protein</fullName>
    </submittedName>
</protein>
<keyword evidence="1" id="KW-1133">Transmembrane helix</keyword>
<keyword evidence="1" id="KW-0472">Membrane</keyword>
<proteinExistence type="predicted"/>
<comment type="caution">
    <text evidence="2">The sequence shown here is derived from an EMBL/GenBank/DDBJ whole genome shotgun (WGS) entry which is preliminary data.</text>
</comment>
<dbReference type="Proteomes" id="UP001431963">
    <property type="component" value="Unassembled WGS sequence"/>
</dbReference>
<dbReference type="EMBL" id="JBALHR010000006">
    <property type="protein sequence ID" value="MEH7828734.1"/>
    <property type="molecule type" value="Genomic_DNA"/>
</dbReference>
<gene>
    <name evidence="2" type="ORF">V6590_11270</name>
</gene>
<sequence>MAMVLCGGALLMAVFALFGRLWGQGAADIALALKWFMPVWAGVSLTNMWVGVTKAGYSMAEELPVLLIVLAVPTALAFGAILYLSKG</sequence>
<reference evidence="2" key="1">
    <citation type="submission" date="2024-02" db="EMBL/GenBank/DDBJ databases">
        <title>Genome sequences of strain Gemmobacter sp. JM10B15.</title>
        <authorList>
            <person name="Zhang M."/>
        </authorList>
    </citation>
    <scope>NUCLEOTIDE SEQUENCE</scope>
    <source>
        <strain evidence="2">JM10B15</strain>
    </source>
</reference>
<feature type="transmembrane region" description="Helical" evidence="1">
    <location>
        <begin position="33"/>
        <end position="52"/>
    </location>
</feature>
<evidence type="ECO:0000313" key="2">
    <source>
        <dbReference type="EMBL" id="MEH7828734.1"/>
    </source>
</evidence>
<keyword evidence="3" id="KW-1185">Reference proteome</keyword>
<keyword evidence="1" id="KW-0812">Transmembrane</keyword>
<dbReference type="RefSeq" id="WP_335422987.1">
    <property type="nucleotide sequence ID" value="NZ_JBALHR010000006.1"/>
</dbReference>